<dbReference type="EMBL" id="PNGY01000001">
    <property type="protein sequence ID" value="PMC54809.1"/>
    <property type="molecule type" value="Genomic_DNA"/>
</dbReference>
<dbReference type="Proteomes" id="UP000235293">
    <property type="component" value="Unassembled WGS sequence"/>
</dbReference>
<reference evidence="3" key="1">
    <citation type="submission" date="2017-01" db="EMBL/GenBank/DDBJ databases">
        <title>Gardnerella vaginalis bacteremia associated with severe acute encephalopathy in a young female patient: Case Report and characterization of the isolate.</title>
        <authorList>
            <person name="Tankovic J."/>
            <person name="Timinskas A."/>
            <person name="Zilnyte M."/>
            <person name="Janulaitiene M."/>
            <person name="Zvirbliene A."/>
            <person name="Pleckaityte M."/>
        </authorList>
    </citation>
    <scope>NUCLEOTIDE SEQUENCE [LARGE SCALE GENOMIC DNA]</scope>
    <source>
        <strain evidence="3">GV37</strain>
    </source>
</reference>
<gene>
    <name evidence="1" type="ORF">BVL65_03950</name>
    <name evidence="2" type="ORF">CJ213_01325</name>
</gene>
<name>A0A9X7FER8_9BIFI</name>
<evidence type="ECO:0000313" key="3">
    <source>
        <dbReference type="Proteomes" id="UP000186260"/>
    </source>
</evidence>
<protein>
    <submittedName>
        <fullName evidence="2">Uncharacterized protein</fullName>
    </submittedName>
</protein>
<reference evidence="1" key="4">
    <citation type="journal article" date="2021" name="Pathogens">
        <title>Discrimination of Gardnerella Species by Combining MALDI-TOF Protein Profile, Chaperonin cpn60 Sequences, and Phenotypic Characteristics.</title>
        <authorList>
            <person name="Bulavaite A."/>
            <person name="Maier T."/>
            <person name="Pleckaityte M."/>
        </authorList>
    </citation>
    <scope>NUCLEOTIDE SEQUENCE</scope>
    <source>
        <strain evidence="1">GV37</strain>
    </source>
</reference>
<dbReference type="RefSeq" id="WP_041160494.1">
    <property type="nucleotide sequence ID" value="NZ_CP019058.1"/>
</dbReference>
<evidence type="ECO:0000313" key="2">
    <source>
        <dbReference type="EMBL" id="PMC54809.1"/>
    </source>
</evidence>
<dbReference type="AlphaFoldDB" id="A0A9X7FER8"/>
<dbReference type="Proteomes" id="UP000186260">
    <property type="component" value="Chromosome"/>
</dbReference>
<organism evidence="2 4">
    <name type="scientific">Gardnerella swidsinskii</name>
    <dbReference type="NCBI Taxonomy" id="2792979"/>
    <lineage>
        <taxon>Bacteria</taxon>
        <taxon>Bacillati</taxon>
        <taxon>Actinomycetota</taxon>
        <taxon>Actinomycetes</taxon>
        <taxon>Bifidobacteriales</taxon>
        <taxon>Bifidobacteriaceae</taxon>
        <taxon>Gardnerella</taxon>
    </lineage>
</organism>
<keyword evidence="3" id="KW-1185">Reference proteome</keyword>
<dbReference type="EMBL" id="CP019058">
    <property type="protein sequence ID" value="APW18725.1"/>
    <property type="molecule type" value="Genomic_DNA"/>
</dbReference>
<reference evidence="1" key="2">
    <citation type="submission" date="2017-01" db="EMBL/GenBank/DDBJ databases">
        <authorList>
            <person name="Timinskas A."/>
        </authorList>
    </citation>
    <scope>NUCLEOTIDE SEQUENCE</scope>
    <source>
        <strain evidence="1">GV37</strain>
    </source>
</reference>
<proteinExistence type="predicted"/>
<evidence type="ECO:0000313" key="4">
    <source>
        <dbReference type="Proteomes" id="UP000235293"/>
    </source>
</evidence>
<sequence>MHTYYEWQWLIQRTQECARCVMAESAATELEDWQGLAAEHFRHSMKNISAQAYALYNIRGGI</sequence>
<accession>A0A9X7FER8</accession>
<reference evidence="2 4" key="3">
    <citation type="submission" date="2017-09" db="EMBL/GenBank/DDBJ databases">
        <title>Bacterial strain isolated from the female urinary microbiota.</title>
        <authorList>
            <person name="Thomas-White K."/>
            <person name="Kumar N."/>
            <person name="Forster S."/>
            <person name="Putonti C."/>
            <person name="Lawley T."/>
            <person name="Wolfe A.J."/>
        </authorList>
    </citation>
    <scope>NUCLEOTIDE SEQUENCE [LARGE SCALE GENOMIC DNA]</scope>
    <source>
        <strain evidence="2 4">UMB0411</strain>
    </source>
</reference>
<evidence type="ECO:0000313" key="1">
    <source>
        <dbReference type="EMBL" id="APW18725.1"/>
    </source>
</evidence>
<dbReference type="GeneID" id="95682151"/>